<dbReference type="Proteomes" id="UP000798808">
    <property type="component" value="Unassembled WGS sequence"/>
</dbReference>
<dbReference type="RefSeq" id="WP_155169713.1">
    <property type="nucleotide sequence ID" value="NZ_BAAAFL010000053.1"/>
</dbReference>
<name>A0ABW9RJ45_9BACT</name>
<evidence type="ECO:0000313" key="2">
    <source>
        <dbReference type="Proteomes" id="UP000798808"/>
    </source>
</evidence>
<gene>
    <name evidence="1" type="ORF">E1163_03970</name>
</gene>
<sequence length="161" mass="18555">MQNSITVDQQADVIMRDNLVELLKGGFAPVVILLEEFHFDKAGVDLDGLPFSAWSLLEHMKHRQKVLLQFMKDPEDNPEVWPEAYWPDNPVPENEEIWNNSIAEFQKDLEEMINLVKDPDTELYKVYSNGKTLAWAAMTTFHHNAYTIGQVKAIGRQLGVW</sequence>
<dbReference type="InterPro" id="IPR034660">
    <property type="entry name" value="DinB/YfiT-like"/>
</dbReference>
<evidence type="ECO:0000313" key="1">
    <source>
        <dbReference type="EMBL" id="MTI24097.1"/>
    </source>
</evidence>
<proteinExistence type="predicted"/>
<dbReference type="EMBL" id="SMLW01000364">
    <property type="protein sequence ID" value="MTI24097.1"/>
    <property type="molecule type" value="Genomic_DNA"/>
</dbReference>
<dbReference type="Gene3D" id="1.20.120.450">
    <property type="entry name" value="dinb family like domain"/>
    <property type="match status" value="1"/>
</dbReference>
<protein>
    <recommendedName>
        <fullName evidence="3">DinB family protein</fullName>
    </recommendedName>
</protein>
<organism evidence="1 2">
    <name type="scientific">Fulvivirga kasyanovii</name>
    <dbReference type="NCBI Taxonomy" id="396812"/>
    <lineage>
        <taxon>Bacteria</taxon>
        <taxon>Pseudomonadati</taxon>
        <taxon>Bacteroidota</taxon>
        <taxon>Cytophagia</taxon>
        <taxon>Cytophagales</taxon>
        <taxon>Fulvivirgaceae</taxon>
        <taxon>Fulvivirga</taxon>
    </lineage>
</organism>
<keyword evidence="2" id="KW-1185">Reference proteome</keyword>
<comment type="caution">
    <text evidence="1">The sequence shown here is derived from an EMBL/GenBank/DDBJ whole genome shotgun (WGS) entry which is preliminary data.</text>
</comment>
<reference evidence="1 2" key="1">
    <citation type="submission" date="2019-02" db="EMBL/GenBank/DDBJ databases">
        <authorList>
            <person name="Goldberg S.R."/>
            <person name="Haltli B.A."/>
            <person name="Correa H."/>
            <person name="Russell K.G."/>
        </authorList>
    </citation>
    <scope>NUCLEOTIDE SEQUENCE [LARGE SCALE GENOMIC DNA]</scope>
    <source>
        <strain evidence="1 2">JCM 16186</strain>
    </source>
</reference>
<accession>A0ABW9RJ45</accession>
<dbReference type="SUPFAM" id="SSF109854">
    <property type="entry name" value="DinB/YfiT-like putative metalloenzymes"/>
    <property type="match status" value="1"/>
</dbReference>
<evidence type="ECO:0008006" key="3">
    <source>
        <dbReference type="Google" id="ProtNLM"/>
    </source>
</evidence>